<evidence type="ECO:0000256" key="1">
    <source>
        <dbReference type="SAM" id="MobiDB-lite"/>
    </source>
</evidence>
<feature type="region of interest" description="Disordered" evidence="1">
    <location>
        <begin position="1"/>
        <end position="67"/>
    </location>
</feature>
<protein>
    <submittedName>
        <fullName evidence="2">Uncharacterized protein</fullName>
    </submittedName>
</protein>
<comment type="caution">
    <text evidence="2">The sequence shown here is derived from an EMBL/GenBank/DDBJ whole genome shotgun (WGS) entry which is preliminary data.</text>
</comment>
<dbReference type="EMBL" id="BLAL01000246">
    <property type="protein sequence ID" value="GES95948.1"/>
    <property type="molecule type" value="Genomic_DNA"/>
</dbReference>
<gene>
    <name evidence="2" type="ORF">RCL2_002260400</name>
</gene>
<evidence type="ECO:0000313" key="3">
    <source>
        <dbReference type="Proteomes" id="UP000615446"/>
    </source>
</evidence>
<accession>A0A8H3LVY1</accession>
<name>A0A8H3LVY1_9GLOM</name>
<reference evidence="2" key="1">
    <citation type="submission" date="2019-10" db="EMBL/GenBank/DDBJ databases">
        <title>Conservation and host-specific expression of non-tandemly repeated heterogenous ribosome RNA gene in arbuscular mycorrhizal fungi.</title>
        <authorList>
            <person name="Maeda T."/>
            <person name="Kobayashi Y."/>
            <person name="Nakagawa T."/>
            <person name="Ezawa T."/>
            <person name="Yamaguchi K."/>
            <person name="Bino T."/>
            <person name="Nishimoto Y."/>
            <person name="Shigenobu S."/>
            <person name="Kawaguchi M."/>
        </authorList>
    </citation>
    <scope>NUCLEOTIDE SEQUENCE</scope>
    <source>
        <strain evidence="2">HR1</strain>
    </source>
</reference>
<organism evidence="2 3">
    <name type="scientific">Rhizophagus clarus</name>
    <dbReference type="NCBI Taxonomy" id="94130"/>
    <lineage>
        <taxon>Eukaryota</taxon>
        <taxon>Fungi</taxon>
        <taxon>Fungi incertae sedis</taxon>
        <taxon>Mucoromycota</taxon>
        <taxon>Glomeromycotina</taxon>
        <taxon>Glomeromycetes</taxon>
        <taxon>Glomerales</taxon>
        <taxon>Glomeraceae</taxon>
        <taxon>Rhizophagus</taxon>
    </lineage>
</organism>
<feature type="compositionally biased region" description="Basic and acidic residues" evidence="1">
    <location>
        <begin position="31"/>
        <end position="43"/>
    </location>
</feature>
<proteinExistence type="predicted"/>
<evidence type="ECO:0000313" key="2">
    <source>
        <dbReference type="EMBL" id="GES95948.1"/>
    </source>
</evidence>
<feature type="compositionally biased region" description="Basic and acidic residues" evidence="1">
    <location>
        <begin position="1"/>
        <end position="21"/>
    </location>
</feature>
<dbReference type="AlphaFoldDB" id="A0A8H3LVY1"/>
<sequence>MRPESSRKEKNETLEIADRNTNEAQNKFASRLKDVNNEKDGLKRSSTSVLEEAPPMVEPTSSTDTCDPKLKAREIEFDPSLLVVPQVSSDSFSDFLSEFAKKRDNKTCVQEERFDR</sequence>
<dbReference type="Proteomes" id="UP000615446">
    <property type="component" value="Unassembled WGS sequence"/>
</dbReference>